<protein>
    <submittedName>
        <fullName evidence="2">Zn-dependent hydrolase, glyoxylase</fullName>
    </submittedName>
</protein>
<dbReference type="HOGENOM" id="CLU_056342_5_0_11"/>
<dbReference type="Gene3D" id="3.60.15.10">
    <property type="entry name" value="Ribonuclease Z/Hydroxyacylglutathione hydrolase-like"/>
    <property type="match status" value="1"/>
</dbReference>
<dbReference type="eggNOG" id="COG0491">
    <property type="taxonomic scope" value="Bacteria"/>
</dbReference>
<dbReference type="PANTHER" id="PTHR42951:SF4">
    <property type="entry name" value="ACYL-COENZYME A THIOESTERASE MBLAC2"/>
    <property type="match status" value="1"/>
</dbReference>
<dbReference type="RefSeq" id="WP_014816257.1">
    <property type="nucleotide sequence ID" value="NC_018027.1"/>
</dbReference>
<keyword evidence="3" id="KW-1185">Reference proteome</keyword>
<feature type="domain" description="Metallo-beta-lactamase" evidence="1">
    <location>
        <begin position="21"/>
        <end position="211"/>
    </location>
</feature>
<dbReference type="GO" id="GO:0016787">
    <property type="term" value="F:hydrolase activity"/>
    <property type="evidence" value="ECO:0007669"/>
    <property type="project" value="UniProtKB-KW"/>
</dbReference>
<dbReference type="Pfam" id="PF00753">
    <property type="entry name" value="Lactamase_B"/>
    <property type="match status" value="1"/>
</dbReference>
<dbReference type="SUPFAM" id="SSF56281">
    <property type="entry name" value="Metallo-hydrolase/oxidoreductase"/>
    <property type="match status" value="1"/>
</dbReference>
<evidence type="ECO:0000313" key="2">
    <source>
        <dbReference type="EMBL" id="AFM17780.1"/>
    </source>
</evidence>
<sequence>MNLRWEALADRVLRCRLTFCDVTVGLVHGSAGVLLVDTGTTLAEAGAVAEDVEALTGGPVTHVVLTHDHFDHIMGYSVFARAQTYCAPEVAVTMATRRAHLRRDAVRHGAAPEAVDRALAVLRAPVRPGFEGTVGLGDRTVTVTHPGSGHTGHDLIAVVTGAERTVAFCGDLIEESADPCVDADSDIGAWPATLEKMIHAGGEDAVYVPGHGAAVDASFVRRQGEWLARLG</sequence>
<reference evidence="2 3" key="1">
    <citation type="submission" date="2012-06" db="EMBL/GenBank/DDBJ databases">
        <title>Complete sequence of chromosome of Mycobacterium chubuense NBB4.</title>
        <authorList>
            <consortium name="US DOE Joint Genome Institute"/>
            <person name="Lucas S."/>
            <person name="Han J."/>
            <person name="Lapidus A."/>
            <person name="Cheng J.-F."/>
            <person name="Goodwin L."/>
            <person name="Pitluck S."/>
            <person name="Peters L."/>
            <person name="Mikhailova N."/>
            <person name="Teshima H."/>
            <person name="Detter J.C."/>
            <person name="Han C."/>
            <person name="Tapia R."/>
            <person name="Land M."/>
            <person name="Hauser L."/>
            <person name="Kyrpides N."/>
            <person name="Ivanova N."/>
            <person name="Pagani I."/>
            <person name="Mattes T."/>
            <person name="Holmes A."/>
            <person name="Rutledge P."/>
            <person name="Paulsen I."/>
            <person name="Coleman N."/>
            <person name="Woyke T."/>
        </authorList>
    </citation>
    <scope>NUCLEOTIDE SEQUENCE [LARGE SCALE GENOMIC DNA]</scope>
    <source>
        <strain evidence="2 3">NBB4</strain>
    </source>
</reference>
<organism evidence="2 3">
    <name type="scientific">Mycolicibacterium chubuense (strain NBB4)</name>
    <name type="common">Mycobacterium chubuense</name>
    <dbReference type="NCBI Taxonomy" id="710421"/>
    <lineage>
        <taxon>Bacteria</taxon>
        <taxon>Bacillati</taxon>
        <taxon>Actinomycetota</taxon>
        <taxon>Actinomycetes</taxon>
        <taxon>Mycobacteriales</taxon>
        <taxon>Mycobacteriaceae</taxon>
        <taxon>Mycolicibacterium</taxon>
    </lineage>
</organism>
<dbReference type="InterPro" id="IPR036866">
    <property type="entry name" value="RibonucZ/Hydroxyglut_hydro"/>
</dbReference>
<gene>
    <name evidence="2" type="ordered locus">Mycch_3028</name>
</gene>
<proteinExistence type="predicted"/>
<dbReference type="STRING" id="710421.Mycch_3028"/>
<dbReference type="PATRIC" id="fig|710421.3.peg.3022"/>
<name>I4BKH3_MYCCN</name>
<dbReference type="OrthoDB" id="2273115at2"/>
<dbReference type="AlphaFoldDB" id="I4BKH3"/>
<evidence type="ECO:0000313" key="3">
    <source>
        <dbReference type="Proteomes" id="UP000006057"/>
    </source>
</evidence>
<dbReference type="EMBL" id="CP003053">
    <property type="protein sequence ID" value="AFM17780.1"/>
    <property type="molecule type" value="Genomic_DNA"/>
</dbReference>
<dbReference type="InterPro" id="IPR001279">
    <property type="entry name" value="Metallo-B-lactamas"/>
</dbReference>
<dbReference type="InterPro" id="IPR050855">
    <property type="entry name" value="NDM-1-like"/>
</dbReference>
<accession>I4BKH3</accession>
<dbReference type="KEGG" id="mcb:Mycch_3028"/>
<evidence type="ECO:0000259" key="1">
    <source>
        <dbReference type="SMART" id="SM00849"/>
    </source>
</evidence>
<keyword evidence="2" id="KW-0378">Hydrolase</keyword>
<dbReference type="Proteomes" id="UP000006057">
    <property type="component" value="Chromosome"/>
</dbReference>
<dbReference type="FunFam" id="3.60.15.10:FF:000073">
    <property type="entry name" value="MBL fold metallo-hydrolase"/>
    <property type="match status" value="1"/>
</dbReference>
<dbReference type="PANTHER" id="PTHR42951">
    <property type="entry name" value="METALLO-BETA-LACTAMASE DOMAIN-CONTAINING"/>
    <property type="match status" value="1"/>
</dbReference>
<dbReference type="SMART" id="SM00849">
    <property type="entry name" value="Lactamase_B"/>
    <property type="match status" value="1"/>
</dbReference>